<dbReference type="InterPro" id="IPR003593">
    <property type="entry name" value="AAA+_ATPase"/>
</dbReference>
<dbReference type="Proteomes" id="UP000325797">
    <property type="component" value="Chromosome"/>
</dbReference>
<dbReference type="SMART" id="SM00382">
    <property type="entry name" value="AAA"/>
    <property type="match status" value="1"/>
</dbReference>
<protein>
    <submittedName>
        <fullName evidence="5">ABC transporter ATP-binding protein</fullName>
    </submittedName>
</protein>
<organism evidence="5 6">
    <name type="scientific">Hypericibacter adhaerens</name>
    <dbReference type="NCBI Taxonomy" id="2602016"/>
    <lineage>
        <taxon>Bacteria</taxon>
        <taxon>Pseudomonadati</taxon>
        <taxon>Pseudomonadota</taxon>
        <taxon>Alphaproteobacteria</taxon>
        <taxon>Rhodospirillales</taxon>
        <taxon>Dongiaceae</taxon>
        <taxon>Hypericibacter</taxon>
    </lineage>
</organism>
<evidence type="ECO:0000256" key="3">
    <source>
        <dbReference type="ARBA" id="ARBA00022840"/>
    </source>
</evidence>
<feature type="domain" description="ABC transporter" evidence="4">
    <location>
        <begin position="5"/>
        <end position="251"/>
    </location>
</feature>
<evidence type="ECO:0000313" key="6">
    <source>
        <dbReference type="Proteomes" id="UP000325797"/>
    </source>
</evidence>
<proteinExistence type="predicted"/>
<evidence type="ECO:0000313" key="5">
    <source>
        <dbReference type="EMBL" id="QEX21111.1"/>
    </source>
</evidence>
<name>A0A5J6MV13_9PROT</name>
<dbReference type="Gene3D" id="3.40.50.300">
    <property type="entry name" value="P-loop containing nucleotide triphosphate hydrolases"/>
    <property type="match status" value="1"/>
</dbReference>
<keyword evidence="6" id="KW-1185">Reference proteome</keyword>
<dbReference type="OrthoDB" id="9779872at2"/>
<dbReference type="GO" id="GO:0016887">
    <property type="term" value="F:ATP hydrolysis activity"/>
    <property type="evidence" value="ECO:0007669"/>
    <property type="project" value="InterPro"/>
</dbReference>
<evidence type="ECO:0000256" key="2">
    <source>
        <dbReference type="ARBA" id="ARBA00022741"/>
    </source>
</evidence>
<dbReference type="FunFam" id="3.40.50.300:FF:000421">
    <property type="entry name" value="Branched-chain amino acid ABC transporter ATP-binding protein"/>
    <property type="match status" value="1"/>
</dbReference>
<dbReference type="Pfam" id="PF00005">
    <property type="entry name" value="ABC_tran"/>
    <property type="match status" value="1"/>
</dbReference>
<dbReference type="GO" id="GO:0005524">
    <property type="term" value="F:ATP binding"/>
    <property type="evidence" value="ECO:0007669"/>
    <property type="project" value="UniProtKB-KW"/>
</dbReference>
<dbReference type="InterPro" id="IPR027417">
    <property type="entry name" value="P-loop_NTPase"/>
</dbReference>
<sequence>MSVLLEVQDLFVTYGSFKALSGASLRVEKGEIHGLIGPNGSGKTTMLNAVCGFARARTGSIAFADARIERLPVHRRAAMGLGRSFQGIAVFPELSVMENVLVGLHLHDSQSFLRSCVPFLGQAAELENQARALAALKWTGLEGSTAMPAGTLSFGGQRMLDLARAMVAAPSLLLLDEPAAGLNPNEVAQLAGIVREFRARGSTVVVVEHHLKFVMGLCDRITVLNFGQTIAADTPDKVQKNPAVIEAYLGPDHVSIDAH</sequence>
<dbReference type="InterPro" id="IPR051120">
    <property type="entry name" value="ABC_AA/LPS_Transport"/>
</dbReference>
<dbReference type="InterPro" id="IPR032823">
    <property type="entry name" value="BCA_ABC_TP_C"/>
</dbReference>
<keyword evidence="1" id="KW-0813">Transport</keyword>
<dbReference type="Pfam" id="PF12399">
    <property type="entry name" value="BCA_ABC_TP_C"/>
    <property type="match status" value="1"/>
</dbReference>
<dbReference type="KEGG" id="hadh:FRZ61_10320"/>
<gene>
    <name evidence="5" type="ORF">FRZ61_10320</name>
</gene>
<dbReference type="GO" id="GO:0005886">
    <property type="term" value="C:plasma membrane"/>
    <property type="evidence" value="ECO:0007669"/>
    <property type="project" value="TreeGrafter"/>
</dbReference>
<dbReference type="SUPFAM" id="SSF52540">
    <property type="entry name" value="P-loop containing nucleoside triphosphate hydrolases"/>
    <property type="match status" value="1"/>
</dbReference>
<dbReference type="AlphaFoldDB" id="A0A5J6MV13"/>
<reference evidence="5 6" key="1">
    <citation type="submission" date="2019-08" db="EMBL/GenBank/DDBJ databases">
        <title>Hyperibacter terrae gen. nov., sp. nov. and Hyperibacter viscosus sp. nov., two new members in the family Rhodospirillaceae isolated from the rhizosphere of Hypericum perforatum.</title>
        <authorList>
            <person name="Noviana Z."/>
        </authorList>
    </citation>
    <scope>NUCLEOTIDE SEQUENCE [LARGE SCALE GENOMIC DNA]</scope>
    <source>
        <strain evidence="5 6">R5959</strain>
    </source>
</reference>
<dbReference type="EMBL" id="CP042582">
    <property type="protein sequence ID" value="QEX21111.1"/>
    <property type="molecule type" value="Genomic_DNA"/>
</dbReference>
<keyword evidence="3 5" id="KW-0067">ATP-binding</keyword>
<accession>A0A5J6MV13</accession>
<dbReference type="RefSeq" id="WP_151120695.1">
    <property type="nucleotide sequence ID" value="NZ_CP042582.1"/>
</dbReference>
<dbReference type="PROSITE" id="PS50893">
    <property type="entry name" value="ABC_TRANSPORTER_2"/>
    <property type="match status" value="1"/>
</dbReference>
<evidence type="ECO:0000256" key="1">
    <source>
        <dbReference type="ARBA" id="ARBA00022448"/>
    </source>
</evidence>
<evidence type="ECO:0000259" key="4">
    <source>
        <dbReference type="PROSITE" id="PS50893"/>
    </source>
</evidence>
<dbReference type="InterPro" id="IPR003439">
    <property type="entry name" value="ABC_transporter-like_ATP-bd"/>
</dbReference>
<dbReference type="PANTHER" id="PTHR45772:SF4">
    <property type="entry name" value="ABC TRANSPORTER ATP-BINDING PROTEIN"/>
    <property type="match status" value="1"/>
</dbReference>
<dbReference type="CDD" id="cd03219">
    <property type="entry name" value="ABC_Mj1267_LivG_branched"/>
    <property type="match status" value="1"/>
</dbReference>
<keyword evidence="2" id="KW-0547">Nucleotide-binding</keyword>
<dbReference type="PANTHER" id="PTHR45772">
    <property type="entry name" value="CONSERVED COMPONENT OF ABC TRANSPORTER FOR NATURAL AMINO ACIDS-RELATED"/>
    <property type="match status" value="1"/>
</dbReference>